<dbReference type="EMBL" id="NBIV01000129">
    <property type="protein sequence ID" value="PXF43312.1"/>
    <property type="molecule type" value="Genomic_DNA"/>
</dbReference>
<dbReference type="GO" id="GO:0005524">
    <property type="term" value="F:ATP binding"/>
    <property type="evidence" value="ECO:0007669"/>
    <property type="project" value="InterPro"/>
</dbReference>
<dbReference type="InterPro" id="IPR000850">
    <property type="entry name" value="Adenylat/UMP-CMP_kin"/>
</dbReference>
<comment type="caution">
    <text evidence="5">The sequence shown here is derived from an EMBL/GenBank/DDBJ whole genome shotgun (WGS) entry which is preliminary data.</text>
</comment>
<evidence type="ECO:0000256" key="3">
    <source>
        <dbReference type="ARBA" id="ARBA00022777"/>
    </source>
</evidence>
<reference evidence="5 6" key="1">
    <citation type="journal article" date="2018" name="Mol. Biol. Evol.">
        <title>Analysis of the draft genome of the red seaweed Gracilariopsis chorda provides insights into genome size evolution in Rhodophyta.</title>
        <authorList>
            <person name="Lee J."/>
            <person name="Yang E.C."/>
            <person name="Graf L."/>
            <person name="Yang J.H."/>
            <person name="Qiu H."/>
            <person name="Zel Zion U."/>
            <person name="Chan C.X."/>
            <person name="Stephens T.G."/>
            <person name="Weber A.P.M."/>
            <person name="Boo G.H."/>
            <person name="Boo S.M."/>
            <person name="Kim K.M."/>
            <person name="Shin Y."/>
            <person name="Jung M."/>
            <person name="Lee S.J."/>
            <person name="Yim H.S."/>
            <person name="Lee J.H."/>
            <person name="Bhattacharya D."/>
            <person name="Yoon H.S."/>
        </authorList>
    </citation>
    <scope>NUCLEOTIDE SEQUENCE [LARGE SCALE GENOMIC DNA]</scope>
    <source>
        <strain evidence="5 6">SKKU-2015</strain>
        <tissue evidence="5">Whole body</tissue>
    </source>
</reference>
<dbReference type="Pfam" id="PF00406">
    <property type="entry name" value="ADK"/>
    <property type="match status" value="2"/>
</dbReference>
<sequence length="238" mass="25654">MLSSRLVSPARTGFRAVLSHAAASEGSRLPPPPPPPTAMHAAAAAAAATQGKHMLQALSDGALMNDAFVEQIVAQRLCKPDCYASGWILDGFPRSVNQARRLMDGPWRPAVAVELAVDKHCLEKRLLLRGERFGRADDCASVIERRLHEFERYAHDVKNVLAERELPIVSVRATERDAEHTVFDAVREAVGDARRVLIMGAPGCGKGTQAVLLSAQNGCVHVSSGDLLRNLQSASRAP</sequence>
<dbReference type="AlphaFoldDB" id="A0A2V3IML6"/>
<name>A0A2V3IML6_9FLOR</name>
<evidence type="ECO:0000256" key="4">
    <source>
        <dbReference type="RuleBase" id="RU003330"/>
    </source>
</evidence>
<protein>
    <submittedName>
        <fullName evidence="5">Adenylate kinase</fullName>
    </submittedName>
</protein>
<dbReference type="SUPFAM" id="SSF52540">
    <property type="entry name" value="P-loop containing nucleoside triphosphate hydrolases"/>
    <property type="match status" value="2"/>
</dbReference>
<dbReference type="STRING" id="448386.A0A2V3IML6"/>
<dbReference type="PRINTS" id="PR00094">
    <property type="entry name" value="ADENYLTKNASE"/>
</dbReference>
<dbReference type="OrthoDB" id="439792at2759"/>
<keyword evidence="6" id="KW-1185">Reference proteome</keyword>
<dbReference type="InterPro" id="IPR027417">
    <property type="entry name" value="P-loop_NTPase"/>
</dbReference>
<dbReference type="PROSITE" id="PS00113">
    <property type="entry name" value="ADENYLATE_KINASE"/>
    <property type="match status" value="1"/>
</dbReference>
<keyword evidence="1 4" id="KW-0808">Transferase</keyword>
<dbReference type="GO" id="GO:0006139">
    <property type="term" value="P:nucleobase-containing compound metabolic process"/>
    <property type="evidence" value="ECO:0007669"/>
    <property type="project" value="InterPro"/>
</dbReference>
<accession>A0A2V3IML6</accession>
<evidence type="ECO:0000256" key="1">
    <source>
        <dbReference type="ARBA" id="ARBA00022679"/>
    </source>
</evidence>
<gene>
    <name evidence="5" type="ORF">BWQ96_06951</name>
</gene>
<evidence type="ECO:0000313" key="5">
    <source>
        <dbReference type="EMBL" id="PXF43312.1"/>
    </source>
</evidence>
<keyword evidence="3 4" id="KW-0418">Kinase</keyword>
<comment type="similarity">
    <text evidence="4">Belongs to the adenylate kinase family.</text>
</comment>
<dbReference type="Gene3D" id="3.40.50.300">
    <property type="entry name" value="P-loop containing nucleotide triphosphate hydrolases"/>
    <property type="match status" value="2"/>
</dbReference>
<dbReference type="GO" id="GO:0019205">
    <property type="term" value="F:nucleobase-containing compound kinase activity"/>
    <property type="evidence" value="ECO:0007669"/>
    <property type="project" value="InterPro"/>
</dbReference>
<keyword evidence="2" id="KW-0547">Nucleotide-binding</keyword>
<evidence type="ECO:0000256" key="2">
    <source>
        <dbReference type="ARBA" id="ARBA00022741"/>
    </source>
</evidence>
<dbReference type="InterPro" id="IPR033690">
    <property type="entry name" value="Adenylat_kinase_CS"/>
</dbReference>
<dbReference type="Proteomes" id="UP000247409">
    <property type="component" value="Unassembled WGS sequence"/>
</dbReference>
<proteinExistence type="inferred from homology"/>
<evidence type="ECO:0000313" key="6">
    <source>
        <dbReference type="Proteomes" id="UP000247409"/>
    </source>
</evidence>
<organism evidence="5 6">
    <name type="scientific">Gracilariopsis chorda</name>
    <dbReference type="NCBI Taxonomy" id="448386"/>
    <lineage>
        <taxon>Eukaryota</taxon>
        <taxon>Rhodophyta</taxon>
        <taxon>Florideophyceae</taxon>
        <taxon>Rhodymeniophycidae</taxon>
        <taxon>Gracilariales</taxon>
        <taxon>Gracilariaceae</taxon>
        <taxon>Gracilariopsis</taxon>
    </lineage>
</organism>
<dbReference type="PANTHER" id="PTHR23359">
    <property type="entry name" value="NUCLEOTIDE KINASE"/>
    <property type="match status" value="1"/>
</dbReference>